<keyword evidence="10" id="KW-1185">Reference proteome</keyword>
<dbReference type="GO" id="GO:0005886">
    <property type="term" value="C:plasma membrane"/>
    <property type="evidence" value="ECO:0007669"/>
    <property type="project" value="UniProtKB-SubCell"/>
</dbReference>
<dbReference type="EMBL" id="FNCK01000002">
    <property type="protein sequence ID" value="SDG01729.1"/>
    <property type="molecule type" value="Genomic_DNA"/>
</dbReference>
<name>A0A1G7QV26_9LACT</name>
<dbReference type="PRINTS" id="PR00727">
    <property type="entry name" value="LEADERPTASE"/>
</dbReference>
<dbReference type="SUPFAM" id="SSF51306">
    <property type="entry name" value="LexA/Signal peptidase"/>
    <property type="match status" value="1"/>
</dbReference>
<evidence type="ECO:0000256" key="2">
    <source>
        <dbReference type="ARBA" id="ARBA00004401"/>
    </source>
</evidence>
<dbReference type="Pfam" id="PF10502">
    <property type="entry name" value="Peptidase_S26"/>
    <property type="match status" value="1"/>
</dbReference>
<dbReference type="InterPro" id="IPR036286">
    <property type="entry name" value="LexA/Signal_pep-like_sf"/>
</dbReference>
<gene>
    <name evidence="9" type="ORF">SAMN05421791_102210</name>
</gene>
<comment type="subcellular location">
    <subcellularLocation>
        <location evidence="2">Cell membrane</location>
        <topology evidence="2">Single-pass type II membrane protein</topology>
    </subcellularLocation>
    <subcellularLocation>
        <location evidence="7">Membrane</location>
        <topology evidence="7">Single-pass type II membrane protein</topology>
    </subcellularLocation>
</comment>
<sequence>MKIEMNTIQSFVKDNKWFISLFTVLIILRLFIFSVYKVEGASMMNTFEHNDIVIGSQITKVDRFDIVVFKVPEKKKNYIKRVIGLPGDTIEYIDSILYVNGEKVDEPYLTDQVTQDLKVDSIPEGYLYCLGDNRKNSVDSRKIGLIPEENLLSEIKIILFPFEKITTF</sequence>
<evidence type="ECO:0000259" key="8">
    <source>
        <dbReference type="Pfam" id="PF10502"/>
    </source>
</evidence>
<dbReference type="GO" id="GO:0006465">
    <property type="term" value="P:signal peptide processing"/>
    <property type="evidence" value="ECO:0007669"/>
    <property type="project" value="InterPro"/>
</dbReference>
<keyword evidence="7" id="KW-0645">Protease</keyword>
<dbReference type="InterPro" id="IPR019757">
    <property type="entry name" value="Pept_S26A_signal_pept_1_Lys-AS"/>
</dbReference>
<dbReference type="PANTHER" id="PTHR43390:SF1">
    <property type="entry name" value="CHLOROPLAST PROCESSING PEPTIDASE"/>
    <property type="match status" value="1"/>
</dbReference>
<evidence type="ECO:0000256" key="1">
    <source>
        <dbReference type="ARBA" id="ARBA00000677"/>
    </source>
</evidence>
<evidence type="ECO:0000256" key="4">
    <source>
        <dbReference type="ARBA" id="ARBA00013208"/>
    </source>
</evidence>
<organism evidence="9 10">
    <name type="scientific">Facklamia miroungae</name>
    <dbReference type="NCBI Taxonomy" id="120956"/>
    <lineage>
        <taxon>Bacteria</taxon>
        <taxon>Bacillati</taxon>
        <taxon>Bacillota</taxon>
        <taxon>Bacilli</taxon>
        <taxon>Lactobacillales</taxon>
        <taxon>Aerococcaceae</taxon>
        <taxon>Facklamia</taxon>
    </lineage>
</organism>
<dbReference type="PROSITE" id="PS00760">
    <property type="entry name" value="SPASE_I_2"/>
    <property type="match status" value="1"/>
</dbReference>
<accession>A0A1G7QV26</accession>
<dbReference type="GO" id="GO:0004252">
    <property type="term" value="F:serine-type endopeptidase activity"/>
    <property type="evidence" value="ECO:0007669"/>
    <property type="project" value="InterPro"/>
</dbReference>
<feature type="active site" evidence="6">
    <location>
        <position position="42"/>
    </location>
</feature>
<keyword evidence="5 7" id="KW-0378">Hydrolase</keyword>
<dbReference type="AlphaFoldDB" id="A0A1G7QV26"/>
<dbReference type="InterPro" id="IPR000223">
    <property type="entry name" value="Pept_S26A_signal_pept_1"/>
</dbReference>
<dbReference type="CDD" id="cd06530">
    <property type="entry name" value="S26_SPase_I"/>
    <property type="match status" value="1"/>
</dbReference>
<evidence type="ECO:0000313" key="10">
    <source>
        <dbReference type="Proteomes" id="UP000199708"/>
    </source>
</evidence>
<dbReference type="PROSITE" id="PS00761">
    <property type="entry name" value="SPASE_I_3"/>
    <property type="match status" value="1"/>
</dbReference>
<dbReference type="GO" id="GO:0009003">
    <property type="term" value="F:signal peptidase activity"/>
    <property type="evidence" value="ECO:0007669"/>
    <property type="project" value="UniProtKB-EC"/>
</dbReference>
<dbReference type="STRING" id="120956.SAMN05421791_102210"/>
<evidence type="ECO:0000256" key="7">
    <source>
        <dbReference type="RuleBase" id="RU362042"/>
    </source>
</evidence>
<keyword evidence="7" id="KW-0472">Membrane</keyword>
<dbReference type="NCBIfam" id="TIGR02227">
    <property type="entry name" value="sigpep_I_bact"/>
    <property type="match status" value="1"/>
</dbReference>
<feature type="active site" evidence="6">
    <location>
        <position position="80"/>
    </location>
</feature>
<evidence type="ECO:0000313" key="9">
    <source>
        <dbReference type="EMBL" id="SDG01729.1"/>
    </source>
</evidence>
<keyword evidence="7" id="KW-0812">Transmembrane</keyword>
<dbReference type="InterPro" id="IPR019758">
    <property type="entry name" value="Pept_S26A_signal_pept_1_CS"/>
</dbReference>
<keyword evidence="7" id="KW-1133">Transmembrane helix</keyword>
<dbReference type="Gene3D" id="2.10.109.10">
    <property type="entry name" value="Umud Fragment, subunit A"/>
    <property type="match status" value="1"/>
</dbReference>
<dbReference type="EC" id="3.4.21.89" evidence="4 7"/>
<comment type="similarity">
    <text evidence="3 7">Belongs to the peptidase S26 family.</text>
</comment>
<dbReference type="RefSeq" id="WP_168427149.1">
    <property type="nucleotide sequence ID" value="NZ_FNCK01000002.1"/>
</dbReference>
<reference evidence="9 10" key="1">
    <citation type="submission" date="2016-10" db="EMBL/GenBank/DDBJ databases">
        <authorList>
            <person name="de Groot N.N."/>
        </authorList>
    </citation>
    <scope>NUCLEOTIDE SEQUENCE [LARGE SCALE GENOMIC DNA]</scope>
    <source>
        <strain evidence="9 10">ATCC BAA-466</strain>
    </source>
</reference>
<comment type="catalytic activity">
    <reaction evidence="1 7">
        <text>Cleavage of hydrophobic, N-terminal signal or leader sequences from secreted and periplasmic proteins.</text>
        <dbReference type="EC" id="3.4.21.89"/>
    </reaction>
</comment>
<feature type="transmembrane region" description="Helical" evidence="7">
    <location>
        <begin position="17"/>
        <end position="36"/>
    </location>
</feature>
<evidence type="ECO:0000256" key="6">
    <source>
        <dbReference type="PIRSR" id="PIRSR600223-1"/>
    </source>
</evidence>
<feature type="domain" description="Peptidase S26" evidence="8">
    <location>
        <begin position="17"/>
        <end position="159"/>
    </location>
</feature>
<evidence type="ECO:0000256" key="5">
    <source>
        <dbReference type="ARBA" id="ARBA00022801"/>
    </source>
</evidence>
<proteinExistence type="inferred from homology"/>
<dbReference type="Proteomes" id="UP000199708">
    <property type="component" value="Unassembled WGS sequence"/>
</dbReference>
<evidence type="ECO:0000256" key="3">
    <source>
        <dbReference type="ARBA" id="ARBA00009370"/>
    </source>
</evidence>
<protein>
    <recommendedName>
        <fullName evidence="4 7">Signal peptidase I</fullName>
        <ecNumber evidence="4 7">3.4.21.89</ecNumber>
    </recommendedName>
</protein>
<dbReference type="PANTHER" id="PTHR43390">
    <property type="entry name" value="SIGNAL PEPTIDASE I"/>
    <property type="match status" value="1"/>
</dbReference>
<dbReference type="InterPro" id="IPR019533">
    <property type="entry name" value="Peptidase_S26"/>
</dbReference>